<dbReference type="Proteomes" id="UP000814128">
    <property type="component" value="Unassembled WGS sequence"/>
</dbReference>
<dbReference type="EMBL" id="MU273965">
    <property type="protein sequence ID" value="KAI0027209.1"/>
    <property type="molecule type" value="Genomic_DNA"/>
</dbReference>
<evidence type="ECO:0000313" key="1">
    <source>
        <dbReference type="EMBL" id="KAI0027209.1"/>
    </source>
</evidence>
<feature type="non-terminal residue" evidence="1">
    <location>
        <position position="75"/>
    </location>
</feature>
<protein>
    <submittedName>
        <fullName evidence="1">Uncharacterized protein</fullName>
    </submittedName>
</protein>
<name>A0ACB8Q6D1_9AGAM</name>
<comment type="caution">
    <text evidence="1">The sequence shown here is derived from an EMBL/GenBank/DDBJ whole genome shotgun (WGS) entry which is preliminary data.</text>
</comment>
<organism evidence="1 2">
    <name type="scientific">Vararia minispora EC-137</name>
    <dbReference type="NCBI Taxonomy" id="1314806"/>
    <lineage>
        <taxon>Eukaryota</taxon>
        <taxon>Fungi</taxon>
        <taxon>Dikarya</taxon>
        <taxon>Basidiomycota</taxon>
        <taxon>Agaricomycotina</taxon>
        <taxon>Agaricomycetes</taxon>
        <taxon>Russulales</taxon>
        <taxon>Lachnocladiaceae</taxon>
        <taxon>Vararia</taxon>
    </lineage>
</organism>
<proteinExistence type="predicted"/>
<accession>A0ACB8Q6D1</accession>
<feature type="non-terminal residue" evidence="1">
    <location>
        <position position="1"/>
    </location>
</feature>
<evidence type="ECO:0000313" key="2">
    <source>
        <dbReference type="Proteomes" id="UP000814128"/>
    </source>
</evidence>
<sequence length="75" mass="8462">PQPAPITKQEIGQYREQDYARVLTTSSCIRVGENCDVSRIMMDSVPPTVRVVKDVREFVQEYMDKSISPITSEAA</sequence>
<reference evidence="1" key="1">
    <citation type="submission" date="2021-02" db="EMBL/GenBank/DDBJ databases">
        <authorList>
            <consortium name="DOE Joint Genome Institute"/>
            <person name="Ahrendt S."/>
            <person name="Looney B.P."/>
            <person name="Miyauchi S."/>
            <person name="Morin E."/>
            <person name="Drula E."/>
            <person name="Courty P.E."/>
            <person name="Chicoki N."/>
            <person name="Fauchery L."/>
            <person name="Kohler A."/>
            <person name="Kuo A."/>
            <person name="Labutti K."/>
            <person name="Pangilinan J."/>
            <person name="Lipzen A."/>
            <person name="Riley R."/>
            <person name="Andreopoulos W."/>
            <person name="He G."/>
            <person name="Johnson J."/>
            <person name="Barry K.W."/>
            <person name="Grigoriev I.V."/>
            <person name="Nagy L."/>
            <person name="Hibbett D."/>
            <person name="Henrissat B."/>
            <person name="Matheny P.B."/>
            <person name="Labbe J."/>
            <person name="Martin F."/>
        </authorList>
    </citation>
    <scope>NUCLEOTIDE SEQUENCE</scope>
    <source>
        <strain evidence="1">EC-137</strain>
    </source>
</reference>
<keyword evidence="2" id="KW-1185">Reference proteome</keyword>
<reference evidence="1" key="2">
    <citation type="journal article" date="2022" name="New Phytol.">
        <title>Evolutionary transition to the ectomycorrhizal habit in the genomes of a hyperdiverse lineage of mushroom-forming fungi.</title>
        <authorList>
            <person name="Looney B."/>
            <person name="Miyauchi S."/>
            <person name="Morin E."/>
            <person name="Drula E."/>
            <person name="Courty P.E."/>
            <person name="Kohler A."/>
            <person name="Kuo A."/>
            <person name="LaButti K."/>
            <person name="Pangilinan J."/>
            <person name="Lipzen A."/>
            <person name="Riley R."/>
            <person name="Andreopoulos W."/>
            <person name="He G."/>
            <person name="Johnson J."/>
            <person name="Nolan M."/>
            <person name="Tritt A."/>
            <person name="Barry K.W."/>
            <person name="Grigoriev I.V."/>
            <person name="Nagy L.G."/>
            <person name="Hibbett D."/>
            <person name="Henrissat B."/>
            <person name="Matheny P.B."/>
            <person name="Labbe J."/>
            <person name="Martin F.M."/>
        </authorList>
    </citation>
    <scope>NUCLEOTIDE SEQUENCE</scope>
    <source>
        <strain evidence="1">EC-137</strain>
    </source>
</reference>
<gene>
    <name evidence="1" type="ORF">K488DRAFT_35652</name>
</gene>